<keyword evidence="3" id="KW-1185">Reference proteome</keyword>
<gene>
    <name evidence="2" type="ORF">IE81DRAFT_330799</name>
</gene>
<feature type="compositionally biased region" description="Pro residues" evidence="1">
    <location>
        <begin position="145"/>
        <end position="157"/>
    </location>
</feature>
<accession>A0A316VVX7</accession>
<evidence type="ECO:0000256" key="1">
    <source>
        <dbReference type="SAM" id="MobiDB-lite"/>
    </source>
</evidence>
<name>A0A316VVX7_9BASI</name>
<dbReference type="GeneID" id="37037076"/>
<reference evidence="2 3" key="1">
    <citation type="journal article" date="2018" name="Mol. Biol. Evol.">
        <title>Broad Genomic Sampling Reveals a Smut Pathogenic Ancestry of the Fungal Clade Ustilaginomycotina.</title>
        <authorList>
            <person name="Kijpornyongpan T."/>
            <person name="Mondo S.J."/>
            <person name="Barry K."/>
            <person name="Sandor L."/>
            <person name="Lee J."/>
            <person name="Lipzen A."/>
            <person name="Pangilinan J."/>
            <person name="LaButti K."/>
            <person name="Hainaut M."/>
            <person name="Henrissat B."/>
            <person name="Grigoriev I.V."/>
            <person name="Spatafora J.W."/>
            <person name="Aime M.C."/>
        </authorList>
    </citation>
    <scope>NUCLEOTIDE SEQUENCE [LARGE SCALE GENOMIC DNA]</scope>
    <source>
        <strain evidence="2 3">MCA 4658</strain>
    </source>
</reference>
<evidence type="ECO:0000313" key="3">
    <source>
        <dbReference type="Proteomes" id="UP000245783"/>
    </source>
</evidence>
<dbReference type="EMBL" id="KZ819390">
    <property type="protein sequence ID" value="PWN41619.1"/>
    <property type="molecule type" value="Genomic_DNA"/>
</dbReference>
<proteinExistence type="predicted"/>
<dbReference type="AlphaFoldDB" id="A0A316VVX7"/>
<protein>
    <submittedName>
        <fullName evidence="2">Uncharacterized protein</fullName>
    </submittedName>
</protein>
<organism evidence="2 3">
    <name type="scientific">Ceraceosorus guamensis</name>
    <dbReference type="NCBI Taxonomy" id="1522189"/>
    <lineage>
        <taxon>Eukaryota</taxon>
        <taxon>Fungi</taxon>
        <taxon>Dikarya</taxon>
        <taxon>Basidiomycota</taxon>
        <taxon>Ustilaginomycotina</taxon>
        <taxon>Exobasidiomycetes</taxon>
        <taxon>Ceraceosorales</taxon>
        <taxon>Ceraceosoraceae</taxon>
        <taxon>Ceraceosorus</taxon>
    </lineage>
</organism>
<sequence length="241" mass="28194">MALSCNMRQYKQINNYCHNQLVVQAQEQDMANCKEAALALSCLQISNSIKSPKVNAEKTIKFKKPSKQQAAFCQLKYTKKEFKKRLHCKKEAKHAHQRKQRKVYNKARRWNQIKNYHHAESVERAQAQDQADRKQPLFKLLVLKPRPPPPSPPPPPPMDKELQARKNFLEKTYKDLNEVNRIWQAGAPFRKLLWTTNEEVSSFKSKQMRAVKKVSFAKKLVADREKELLEKESAYAYTISL</sequence>
<dbReference type="RefSeq" id="XP_025368779.1">
    <property type="nucleotide sequence ID" value="XM_025515206.1"/>
</dbReference>
<dbReference type="InParanoid" id="A0A316VVX7"/>
<dbReference type="Proteomes" id="UP000245783">
    <property type="component" value="Unassembled WGS sequence"/>
</dbReference>
<dbReference type="SUPFAM" id="SSF101447">
    <property type="entry name" value="Formin homology 2 domain (FH2 domain)"/>
    <property type="match status" value="1"/>
</dbReference>
<feature type="region of interest" description="Disordered" evidence="1">
    <location>
        <begin position="142"/>
        <end position="161"/>
    </location>
</feature>
<evidence type="ECO:0000313" key="2">
    <source>
        <dbReference type="EMBL" id="PWN41619.1"/>
    </source>
</evidence>